<gene>
    <name evidence="1" type="ORF">I79_007053</name>
</gene>
<dbReference type="InParanoid" id="G3H9I0"/>
<sequence>MAWVLMRVWPGQAPFCQSHFLCSLCGFYHLAPLFRFAVPWASRSSLSRTTINQRALSLLMRTTLTRLLCHF</sequence>
<dbReference type="Proteomes" id="UP000001075">
    <property type="component" value="Unassembled WGS sequence"/>
</dbReference>
<protein>
    <submittedName>
        <fullName evidence="1">Uncharacterized protein</fullName>
    </submittedName>
</protein>
<accession>G3H9I0</accession>
<dbReference type="AlphaFoldDB" id="G3H9I0"/>
<dbReference type="EMBL" id="JH000230">
    <property type="protein sequence ID" value="EGW00905.1"/>
    <property type="molecule type" value="Genomic_DNA"/>
</dbReference>
<proteinExistence type="predicted"/>
<reference evidence="2" key="1">
    <citation type="journal article" date="2011" name="Nat. Biotechnol.">
        <title>The genomic sequence of the Chinese hamster ovary (CHO)-K1 cell line.</title>
        <authorList>
            <person name="Xu X."/>
            <person name="Nagarajan H."/>
            <person name="Lewis N.E."/>
            <person name="Pan S."/>
            <person name="Cai Z."/>
            <person name="Liu X."/>
            <person name="Chen W."/>
            <person name="Xie M."/>
            <person name="Wang W."/>
            <person name="Hammond S."/>
            <person name="Andersen M.R."/>
            <person name="Neff N."/>
            <person name="Passarelli B."/>
            <person name="Koh W."/>
            <person name="Fan H.C."/>
            <person name="Wang J."/>
            <person name="Gui Y."/>
            <person name="Lee K.H."/>
            <person name="Betenbaugh M.J."/>
            <person name="Quake S.R."/>
            <person name="Famili I."/>
            <person name="Palsson B.O."/>
            <person name="Wang J."/>
        </authorList>
    </citation>
    <scope>NUCLEOTIDE SEQUENCE [LARGE SCALE GENOMIC DNA]</scope>
    <source>
        <strain evidence="2">CHO K1 cell line</strain>
    </source>
</reference>
<name>G3H9I0_CRIGR</name>
<evidence type="ECO:0000313" key="2">
    <source>
        <dbReference type="Proteomes" id="UP000001075"/>
    </source>
</evidence>
<evidence type="ECO:0000313" key="1">
    <source>
        <dbReference type="EMBL" id="EGW00905.1"/>
    </source>
</evidence>
<organism evidence="1 2">
    <name type="scientific">Cricetulus griseus</name>
    <name type="common">Chinese hamster</name>
    <name type="synonym">Cricetulus barabensis griseus</name>
    <dbReference type="NCBI Taxonomy" id="10029"/>
    <lineage>
        <taxon>Eukaryota</taxon>
        <taxon>Metazoa</taxon>
        <taxon>Chordata</taxon>
        <taxon>Craniata</taxon>
        <taxon>Vertebrata</taxon>
        <taxon>Euteleostomi</taxon>
        <taxon>Mammalia</taxon>
        <taxon>Eutheria</taxon>
        <taxon>Euarchontoglires</taxon>
        <taxon>Glires</taxon>
        <taxon>Rodentia</taxon>
        <taxon>Myomorpha</taxon>
        <taxon>Muroidea</taxon>
        <taxon>Cricetidae</taxon>
        <taxon>Cricetinae</taxon>
        <taxon>Cricetulus</taxon>
    </lineage>
</organism>